<keyword evidence="2" id="KW-1185">Reference proteome</keyword>
<sequence length="50" mass="5826">MNPIKVTRDNKLDIIETAKFYLTVKTQQHVPAILDRIDNFFETQAGTYAR</sequence>
<protein>
    <submittedName>
        <fullName evidence="1">Uncharacterized protein</fullName>
    </submittedName>
</protein>
<dbReference type="Proteomes" id="UP000325466">
    <property type="component" value="Unassembled WGS sequence"/>
</dbReference>
<dbReference type="RefSeq" id="WP_161780449.1">
    <property type="nucleotide sequence ID" value="NZ_BAAAYP010000023.1"/>
</dbReference>
<reference evidence="1 2" key="1">
    <citation type="journal article" date="2018" name="Biodegradation">
        <title>1,4-Dioxane degradation characteristics of Rhodococcus aetherivorans JCM 14343.</title>
        <authorList>
            <person name="Inoue D."/>
            <person name="Tsunoda T."/>
            <person name="Yamamoto N."/>
            <person name="Ike M."/>
            <person name="Sei K."/>
        </authorList>
    </citation>
    <scope>NUCLEOTIDE SEQUENCE [LARGE SCALE GENOMIC DNA]</scope>
    <source>
        <strain evidence="1 2">JCM 14343</strain>
    </source>
</reference>
<evidence type="ECO:0000313" key="2">
    <source>
        <dbReference type="Proteomes" id="UP000325466"/>
    </source>
</evidence>
<proteinExistence type="predicted"/>
<accession>A0ABQ0YQ45</accession>
<comment type="caution">
    <text evidence="1">The sequence shown here is derived from an EMBL/GenBank/DDBJ whole genome shotgun (WGS) entry which is preliminary data.</text>
</comment>
<name>A0ABQ0YQ45_9NOCA</name>
<evidence type="ECO:0000313" key="1">
    <source>
        <dbReference type="EMBL" id="GES38696.1"/>
    </source>
</evidence>
<dbReference type="EMBL" id="BLAH01000096">
    <property type="protein sequence ID" value="GES38696.1"/>
    <property type="molecule type" value="Genomic_DNA"/>
</dbReference>
<organism evidence="1 2">
    <name type="scientific">Rhodococcus aetherivorans</name>
    <dbReference type="NCBI Taxonomy" id="191292"/>
    <lineage>
        <taxon>Bacteria</taxon>
        <taxon>Bacillati</taxon>
        <taxon>Actinomycetota</taxon>
        <taxon>Actinomycetes</taxon>
        <taxon>Mycobacteriales</taxon>
        <taxon>Nocardiaceae</taxon>
        <taxon>Rhodococcus</taxon>
    </lineage>
</organism>
<gene>
    <name evidence="1" type="ORF">RAJCM14343_3961</name>
</gene>